<dbReference type="STRING" id="564137.SAMN04488238_107223"/>
<reference evidence="1 2" key="1">
    <citation type="submission" date="2016-10" db="EMBL/GenBank/DDBJ databases">
        <authorList>
            <person name="de Groot N.N."/>
        </authorList>
    </citation>
    <scope>NUCLEOTIDE SEQUENCE [LARGE SCALE GENOMIC DNA]</scope>
    <source>
        <strain evidence="1 2">CGMCC 1.8894</strain>
    </source>
</reference>
<name>A0A1H3B3J4_9RHOB</name>
<sequence length="242" mass="25861">MVFLQVALNGDRHHVAAPRSPEAIGRDALAVAEAGAHSVHVHAYDDTRRETLGAVACAAALRAIRAHSPGTPVSLTTSADIVADPTARMKAVQGWTDLPDFVTANQGEDGITELCEYLLSRGVGIEAGLLSPDDARRFVKSPLRDQFHRIMIEPLSPEPEIALRDAAAMEAILTDADITIPQAHHGYDGSCWAVNERALMRGHGMRTGLEDAILLPDGRPANSNGEMAEAAKQLIADVASRR</sequence>
<dbReference type="Proteomes" id="UP000198539">
    <property type="component" value="Unassembled WGS sequence"/>
</dbReference>
<keyword evidence="2" id="KW-1185">Reference proteome</keyword>
<dbReference type="PANTHER" id="PTHR37418">
    <property type="entry name" value="3-KETO-5-AMINOHEXANOATE CLEAVAGE ENZYME-RELATED"/>
    <property type="match status" value="1"/>
</dbReference>
<dbReference type="AlphaFoldDB" id="A0A1H3B3J4"/>
<accession>A0A1H3B3J4</accession>
<dbReference type="PANTHER" id="PTHR37418:SF1">
    <property type="entry name" value="3-KETO-5-AMINOHEXANOATE CLEAVAGE PROTEIN"/>
    <property type="match status" value="1"/>
</dbReference>
<dbReference type="InterPro" id="IPR008567">
    <property type="entry name" value="BKACE"/>
</dbReference>
<dbReference type="EMBL" id="FNOM01000007">
    <property type="protein sequence ID" value="SDX35974.1"/>
    <property type="molecule type" value="Genomic_DNA"/>
</dbReference>
<evidence type="ECO:0000313" key="2">
    <source>
        <dbReference type="Proteomes" id="UP000198539"/>
    </source>
</evidence>
<proteinExistence type="predicted"/>
<evidence type="ECO:0000313" key="1">
    <source>
        <dbReference type="EMBL" id="SDX35974.1"/>
    </source>
</evidence>
<dbReference type="OrthoDB" id="9814797at2"/>
<dbReference type="RefSeq" id="WP_092890526.1">
    <property type="nucleotide sequence ID" value="NZ_CP061498.1"/>
</dbReference>
<protein>
    <submittedName>
        <fullName evidence="1">Uncharacterized conserved protein, DUF849 family</fullName>
    </submittedName>
</protein>
<gene>
    <name evidence="1" type="ORF">SAMN04488238_107223</name>
</gene>
<dbReference type="GO" id="GO:0043720">
    <property type="term" value="F:3-keto-5-aminohexanoate cleavage activity"/>
    <property type="evidence" value="ECO:0007669"/>
    <property type="project" value="InterPro"/>
</dbReference>
<dbReference type="Gene3D" id="3.20.20.70">
    <property type="entry name" value="Aldolase class I"/>
    <property type="match status" value="1"/>
</dbReference>
<organism evidence="1 2">
    <name type="scientific">Roseicitreum antarcticum</name>
    <dbReference type="NCBI Taxonomy" id="564137"/>
    <lineage>
        <taxon>Bacteria</taxon>
        <taxon>Pseudomonadati</taxon>
        <taxon>Pseudomonadota</taxon>
        <taxon>Alphaproteobacteria</taxon>
        <taxon>Rhodobacterales</taxon>
        <taxon>Paracoccaceae</taxon>
        <taxon>Roseicitreum</taxon>
    </lineage>
</organism>
<dbReference type="Pfam" id="PF05853">
    <property type="entry name" value="BKACE"/>
    <property type="match status" value="1"/>
</dbReference>
<dbReference type="InterPro" id="IPR013785">
    <property type="entry name" value="Aldolase_TIM"/>
</dbReference>